<evidence type="ECO:0000313" key="1">
    <source>
        <dbReference type="EMBL" id="GFR57604.1"/>
    </source>
</evidence>
<name>A0AAV4E9T2_9GAST</name>
<proteinExistence type="predicted"/>
<gene>
    <name evidence="1" type="ORF">ElyMa_003460100</name>
</gene>
<accession>A0AAV4E9T2</accession>
<organism evidence="1 2">
    <name type="scientific">Elysia marginata</name>
    <dbReference type="NCBI Taxonomy" id="1093978"/>
    <lineage>
        <taxon>Eukaryota</taxon>
        <taxon>Metazoa</taxon>
        <taxon>Spiralia</taxon>
        <taxon>Lophotrochozoa</taxon>
        <taxon>Mollusca</taxon>
        <taxon>Gastropoda</taxon>
        <taxon>Heterobranchia</taxon>
        <taxon>Euthyneura</taxon>
        <taxon>Panpulmonata</taxon>
        <taxon>Sacoglossa</taxon>
        <taxon>Placobranchoidea</taxon>
        <taxon>Plakobranchidae</taxon>
        <taxon>Elysia</taxon>
    </lineage>
</organism>
<dbReference type="EMBL" id="BMAT01007103">
    <property type="protein sequence ID" value="GFR57604.1"/>
    <property type="molecule type" value="Genomic_DNA"/>
</dbReference>
<protein>
    <recommendedName>
        <fullName evidence="3">Secreted protein</fullName>
    </recommendedName>
</protein>
<dbReference type="AlphaFoldDB" id="A0AAV4E9T2"/>
<sequence>MTECFPLAGLVEASAWTVTSQHQAQRASNDRYTGNCCPRHARRSQVCVERETDIMSQYQSNSWSVELWRFGSREFP</sequence>
<dbReference type="Proteomes" id="UP000762676">
    <property type="component" value="Unassembled WGS sequence"/>
</dbReference>
<evidence type="ECO:0008006" key="3">
    <source>
        <dbReference type="Google" id="ProtNLM"/>
    </source>
</evidence>
<reference evidence="1 2" key="1">
    <citation type="journal article" date="2021" name="Elife">
        <title>Chloroplast acquisition without the gene transfer in kleptoplastic sea slugs, Plakobranchus ocellatus.</title>
        <authorList>
            <person name="Maeda T."/>
            <person name="Takahashi S."/>
            <person name="Yoshida T."/>
            <person name="Shimamura S."/>
            <person name="Takaki Y."/>
            <person name="Nagai Y."/>
            <person name="Toyoda A."/>
            <person name="Suzuki Y."/>
            <person name="Arimoto A."/>
            <person name="Ishii H."/>
            <person name="Satoh N."/>
            <person name="Nishiyama T."/>
            <person name="Hasebe M."/>
            <person name="Maruyama T."/>
            <person name="Minagawa J."/>
            <person name="Obokata J."/>
            <person name="Shigenobu S."/>
        </authorList>
    </citation>
    <scope>NUCLEOTIDE SEQUENCE [LARGE SCALE GENOMIC DNA]</scope>
</reference>
<keyword evidence="2" id="KW-1185">Reference proteome</keyword>
<evidence type="ECO:0000313" key="2">
    <source>
        <dbReference type="Proteomes" id="UP000762676"/>
    </source>
</evidence>
<comment type="caution">
    <text evidence="1">The sequence shown here is derived from an EMBL/GenBank/DDBJ whole genome shotgun (WGS) entry which is preliminary data.</text>
</comment>